<evidence type="ECO:0000313" key="1">
    <source>
        <dbReference type="EMBL" id="KAK0704562.1"/>
    </source>
</evidence>
<evidence type="ECO:0000313" key="2">
    <source>
        <dbReference type="Proteomes" id="UP001172102"/>
    </source>
</evidence>
<name>A0AA39ZVY6_9PEZI</name>
<keyword evidence="2" id="KW-1185">Reference proteome</keyword>
<organism evidence="1 2">
    <name type="scientific">Lasiosphaeris hirsuta</name>
    <dbReference type="NCBI Taxonomy" id="260670"/>
    <lineage>
        <taxon>Eukaryota</taxon>
        <taxon>Fungi</taxon>
        <taxon>Dikarya</taxon>
        <taxon>Ascomycota</taxon>
        <taxon>Pezizomycotina</taxon>
        <taxon>Sordariomycetes</taxon>
        <taxon>Sordariomycetidae</taxon>
        <taxon>Sordariales</taxon>
        <taxon>Lasiosphaeriaceae</taxon>
        <taxon>Lasiosphaeris</taxon>
    </lineage>
</organism>
<protein>
    <submittedName>
        <fullName evidence="1">Uncharacterized protein</fullName>
    </submittedName>
</protein>
<gene>
    <name evidence="1" type="ORF">B0H67DRAFT_557341</name>
</gene>
<comment type="caution">
    <text evidence="1">The sequence shown here is derived from an EMBL/GenBank/DDBJ whole genome shotgun (WGS) entry which is preliminary data.</text>
</comment>
<accession>A0AA39ZVY6</accession>
<sequence>MVGGVCEREEIFNKFSKVYKASSRDTKISIRKGSIKDLKLDWWEHNPPDITPPGPAVETGLRDMVVRSFQLPDGSREKQIIPGADKVCYDQKAVVESGGIPTRGGQPPFSQRSVPLYPRSPTSHKKQVELAETAFANLISKAAATLPDSLSSGTKIGTSKEHVKRLSGKHGQVKHMELPAVNYV</sequence>
<dbReference type="EMBL" id="JAUKUA010000007">
    <property type="protein sequence ID" value="KAK0704562.1"/>
    <property type="molecule type" value="Genomic_DNA"/>
</dbReference>
<proteinExistence type="predicted"/>
<dbReference type="AlphaFoldDB" id="A0AA39ZVY6"/>
<reference evidence="1" key="1">
    <citation type="submission" date="2023-06" db="EMBL/GenBank/DDBJ databases">
        <title>Genome-scale phylogeny and comparative genomics of the fungal order Sordariales.</title>
        <authorList>
            <consortium name="Lawrence Berkeley National Laboratory"/>
            <person name="Hensen N."/>
            <person name="Bonometti L."/>
            <person name="Westerberg I."/>
            <person name="Brannstrom I.O."/>
            <person name="Guillou S."/>
            <person name="Cros-Aarteil S."/>
            <person name="Calhoun S."/>
            <person name="Haridas S."/>
            <person name="Kuo A."/>
            <person name="Mondo S."/>
            <person name="Pangilinan J."/>
            <person name="Riley R."/>
            <person name="Labutti K."/>
            <person name="Andreopoulos B."/>
            <person name="Lipzen A."/>
            <person name="Chen C."/>
            <person name="Yanf M."/>
            <person name="Daum C."/>
            <person name="Ng V."/>
            <person name="Clum A."/>
            <person name="Steindorff A."/>
            <person name="Ohm R."/>
            <person name="Martin F."/>
            <person name="Silar P."/>
            <person name="Natvig D."/>
            <person name="Lalanne C."/>
            <person name="Gautier V."/>
            <person name="Ament-Velasquez S.L."/>
            <person name="Kruys A."/>
            <person name="Hutchinson M.I."/>
            <person name="Powell A.J."/>
            <person name="Barry K."/>
            <person name="Miller A.N."/>
            <person name="Grigoriev I.V."/>
            <person name="Debuchy R."/>
            <person name="Gladieux P."/>
            <person name="Thoren M.H."/>
            <person name="Johannesson H."/>
        </authorList>
    </citation>
    <scope>NUCLEOTIDE SEQUENCE</scope>
    <source>
        <strain evidence="1">SMH4607-1</strain>
    </source>
</reference>
<dbReference type="Proteomes" id="UP001172102">
    <property type="component" value="Unassembled WGS sequence"/>
</dbReference>